<dbReference type="AlphaFoldDB" id="A0A1G5CLZ2"/>
<dbReference type="InterPro" id="IPR002504">
    <property type="entry name" value="NADK"/>
</dbReference>
<accession>A0A1G5CLZ2</accession>
<dbReference type="GO" id="GO:0046872">
    <property type="term" value="F:metal ion binding"/>
    <property type="evidence" value="ECO:0007669"/>
    <property type="project" value="UniProtKB-UniRule"/>
</dbReference>
<evidence type="ECO:0000256" key="4">
    <source>
        <dbReference type="ARBA" id="ARBA00023027"/>
    </source>
</evidence>
<evidence type="ECO:0000313" key="8">
    <source>
        <dbReference type="Proteomes" id="UP000198636"/>
    </source>
</evidence>
<dbReference type="PANTHER" id="PTHR20275:SF0">
    <property type="entry name" value="NAD KINASE"/>
    <property type="match status" value="1"/>
</dbReference>
<feature type="binding site" evidence="6">
    <location>
        <begin position="52"/>
        <end position="53"/>
    </location>
    <ligand>
        <name>NAD(+)</name>
        <dbReference type="ChEBI" id="CHEBI:57540"/>
    </ligand>
</feature>
<keyword evidence="3 6" id="KW-0521">NADP</keyword>
<comment type="cofactor">
    <cofactor evidence="6">
        <name>a divalent metal cation</name>
        <dbReference type="ChEBI" id="CHEBI:60240"/>
    </cofactor>
</comment>
<sequence>MDFNKIINIVNNESTFSVETSQYLENKLKKLGYHISDVFDYTAELTICIGGDGSFLRALHQYDFPDIPIVGINTGHLGFLAEINPDEIDNFLDRYIKEDYFIHNINPIEAVICTRTDCINAFGLNEIVIKGDKSRTVHLDISVDDQLIQRFSGDGILVSTSTGSTAYNYSIGGSIVDPRLNVLQVTPLAPINTNAYRSFTSSVILPHEATIKVNPEYRFEDAIVLVSDGMEHRYNSITEISLNLSELNVRMLRLKGFEFWGKVIDKFL</sequence>
<dbReference type="PANTHER" id="PTHR20275">
    <property type="entry name" value="NAD KINASE"/>
    <property type="match status" value="1"/>
</dbReference>
<dbReference type="InterPro" id="IPR017437">
    <property type="entry name" value="ATP-NAD_kinase_PpnK-typ_C"/>
</dbReference>
<feature type="binding site" evidence="6">
    <location>
        <position position="135"/>
    </location>
    <ligand>
        <name>NAD(+)</name>
        <dbReference type="ChEBI" id="CHEBI:57540"/>
    </ligand>
</feature>
<dbReference type="Gene3D" id="2.60.200.30">
    <property type="entry name" value="Probable inorganic polyphosphate/atp-NAD kinase, domain 2"/>
    <property type="match status" value="1"/>
</dbReference>
<comment type="function">
    <text evidence="6">Involved in the regulation of the intracellular balance of NAD and NADP, and is a key enzyme in the biosynthesis of NADP. Catalyzes specifically the phosphorylation on 2'-hydroxyl of the adenosine moiety of NAD to yield NADP.</text>
</comment>
<dbReference type="Pfam" id="PF01513">
    <property type="entry name" value="NAD_kinase"/>
    <property type="match status" value="1"/>
</dbReference>
<evidence type="ECO:0000256" key="3">
    <source>
        <dbReference type="ARBA" id="ARBA00022857"/>
    </source>
</evidence>
<keyword evidence="2 6" id="KW-0418">Kinase</keyword>
<comment type="subcellular location">
    <subcellularLocation>
        <location evidence="6">Cytoplasm</location>
    </subcellularLocation>
</comment>
<dbReference type="RefSeq" id="WP_091540015.1">
    <property type="nucleotide sequence ID" value="NZ_FMUS01000003.1"/>
</dbReference>
<dbReference type="GO" id="GO:0051287">
    <property type="term" value="F:NAD binding"/>
    <property type="evidence" value="ECO:0007669"/>
    <property type="project" value="UniProtKB-ARBA"/>
</dbReference>
<dbReference type="Proteomes" id="UP000198636">
    <property type="component" value="Unassembled WGS sequence"/>
</dbReference>
<comment type="catalytic activity">
    <reaction evidence="5 6">
        <text>NAD(+) + ATP = ADP + NADP(+) + H(+)</text>
        <dbReference type="Rhea" id="RHEA:18629"/>
        <dbReference type="ChEBI" id="CHEBI:15378"/>
        <dbReference type="ChEBI" id="CHEBI:30616"/>
        <dbReference type="ChEBI" id="CHEBI:57540"/>
        <dbReference type="ChEBI" id="CHEBI:58349"/>
        <dbReference type="ChEBI" id="CHEBI:456216"/>
        <dbReference type="EC" id="2.7.1.23"/>
    </reaction>
</comment>
<dbReference type="GO" id="GO:0019674">
    <property type="term" value="P:NAD+ metabolic process"/>
    <property type="evidence" value="ECO:0007669"/>
    <property type="project" value="InterPro"/>
</dbReference>
<dbReference type="GO" id="GO:0006741">
    <property type="term" value="P:NADP+ biosynthetic process"/>
    <property type="evidence" value="ECO:0007669"/>
    <property type="project" value="UniProtKB-UniRule"/>
</dbReference>
<dbReference type="Gene3D" id="3.40.50.10330">
    <property type="entry name" value="Probable inorganic polyphosphate/atp-NAD kinase, domain 1"/>
    <property type="match status" value="1"/>
</dbReference>
<protein>
    <recommendedName>
        <fullName evidence="6">NAD kinase</fullName>
        <ecNumber evidence="6">2.7.1.23</ecNumber>
    </recommendedName>
    <alternativeName>
        <fullName evidence="6">ATP-dependent NAD kinase</fullName>
    </alternativeName>
</protein>
<comment type="caution">
    <text evidence="6">Lacks conserved residue(s) required for the propagation of feature annotation.</text>
</comment>
<dbReference type="STRING" id="1120976.SAMN03080606_00704"/>
<dbReference type="InterPro" id="IPR016064">
    <property type="entry name" value="NAD/diacylglycerol_kinase_sf"/>
</dbReference>
<name>A0A1G5CLZ2_9FIRM</name>
<keyword evidence="4 6" id="KW-0520">NAD</keyword>
<feature type="binding site" evidence="6">
    <location>
        <position position="154"/>
    </location>
    <ligand>
        <name>NAD(+)</name>
        <dbReference type="ChEBI" id="CHEBI:57540"/>
    </ligand>
</feature>
<keyword evidence="6" id="KW-0963">Cytoplasm</keyword>
<dbReference type="Pfam" id="PF20143">
    <property type="entry name" value="NAD_kinase_C"/>
    <property type="match status" value="1"/>
</dbReference>
<dbReference type="GO" id="GO:0003951">
    <property type="term" value="F:NAD+ kinase activity"/>
    <property type="evidence" value="ECO:0007669"/>
    <property type="project" value="UniProtKB-UniRule"/>
</dbReference>
<keyword evidence="8" id="KW-1185">Reference proteome</keyword>
<keyword evidence="1 6" id="KW-0808">Transferase</keyword>
<evidence type="ECO:0000256" key="5">
    <source>
        <dbReference type="ARBA" id="ARBA00047925"/>
    </source>
</evidence>
<feature type="binding site" evidence="6">
    <location>
        <position position="57"/>
    </location>
    <ligand>
        <name>NAD(+)</name>
        <dbReference type="ChEBI" id="CHEBI:57540"/>
    </ligand>
</feature>
<evidence type="ECO:0000256" key="6">
    <source>
        <dbReference type="HAMAP-Rule" id="MF_00361"/>
    </source>
</evidence>
<feature type="binding site" evidence="6">
    <location>
        <begin position="165"/>
        <end position="170"/>
    </location>
    <ligand>
        <name>NAD(+)</name>
        <dbReference type="ChEBI" id="CHEBI:57540"/>
    </ligand>
</feature>
<feature type="active site" description="Proton acceptor" evidence="6">
    <location>
        <position position="52"/>
    </location>
</feature>
<dbReference type="SUPFAM" id="SSF111331">
    <property type="entry name" value="NAD kinase/diacylglycerol kinase-like"/>
    <property type="match status" value="1"/>
</dbReference>
<comment type="similarity">
    <text evidence="6">Belongs to the NAD kinase family.</text>
</comment>
<proteinExistence type="inferred from homology"/>
<feature type="binding site" evidence="6">
    <location>
        <position position="189"/>
    </location>
    <ligand>
        <name>NAD(+)</name>
        <dbReference type="ChEBI" id="CHEBI:57540"/>
    </ligand>
</feature>
<evidence type="ECO:0000256" key="2">
    <source>
        <dbReference type="ARBA" id="ARBA00022777"/>
    </source>
</evidence>
<dbReference type="OrthoDB" id="9774737at2"/>
<dbReference type="EMBL" id="FMUS01000003">
    <property type="protein sequence ID" value="SCY03432.1"/>
    <property type="molecule type" value="Genomic_DNA"/>
</dbReference>
<dbReference type="InterPro" id="IPR017438">
    <property type="entry name" value="ATP-NAD_kinase_N"/>
</dbReference>
<evidence type="ECO:0000256" key="1">
    <source>
        <dbReference type="ARBA" id="ARBA00022679"/>
    </source>
</evidence>
<evidence type="ECO:0000313" key="7">
    <source>
        <dbReference type="EMBL" id="SCY03432.1"/>
    </source>
</evidence>
<keyword evidence="6" id="KW-0067">ATP-binding</keyword>
<organism evidence="7 8">
    <name type="scientific">Alkaliphilus peptidifermentans DSM 18978</name>
    <dbReference type="NCBI Taxonomy" id="1120976"/>
    <lineage>
        <taxon>Bacteria</taxon>
        <taxon>Bacillati</taxon>
        <taxon>Bacillota</taxon>
        <taxon>Clostridia</taxon>
        <taxon>Peptostreptococcales</taxon>
        <taxon>Natronincolaceae</taxon>
        <taxon>Alkaliphilus</taxon>
    </lineage>
</organism>
<dbReference type="HAMAP" id="MF_00361">
    <property type="entry name" value="NAD_kinase"/>
    <property type="match status" value="1"/>
</dbReference>
<dbReference type="GO" id="GO:0005737">
    <property type="term" value="C:cytoplasm"/>
    <property type="evidence" value="ECO:0007669"/>
    <property type="project" value="UniProtKB-SubCell"/>
</dbReference>
<feature type="binding site" evidence="6">
    <location>
        <begin position="125"/>
        <end position="126"/>
    </location>
    <ligand>
        <name>NAD(+)</name>
        <dbReference type="ChEBI" id="CHEBI:57540"/>
    </ligand>
</feature>
<reference evidence="7 8" key="1">
    <citation type="submission" date="2016-10" db="EMBL/GenBank/DDBJ databases">
        <authorList>
            <person name="de Groot N.N."/>
        </authorList>
    </citation>
    <scope>NUCLEOTIDE SEQUENCE [LARGE SCALE GENOMIC DNA]</scope>
    <source>
        <strain evidence="7 8">DSM 18978</strain>
    </source>
</reference>
<gene>
    <name evidence="6" type="primary">nadK</name>
    <name evidence="7" type="ORF">SAMN03080606_00704</name>
</gene>
<keyword evidence="6" id="KW-0547">Nucleotide-binding</keyword>
<dbReference type="GO" id="GO:0005524">
    <property type="term" value="F:ATP binding"/>
    <property type="evidence" value="ECO:0007669"/>
    <property type="project" value="UniProtKB-KW"/>
</dbReference>
<dbReference type="EC" id="2.7.1.23" evidence="6"/>